<dbReference type="InterPro" id="IPR001841">
    <property type="entry name" value="Znf_RING"/>
</dbReference>
<evidence type="ECO:0000256" key="13">
    <source>
        <dbReference type="ARBA" id="ARBA00022833"/>
    </source>
</evidence>
<dbReference type="EC" id="2.3.2.27" evidence="5 16"/>
<evidence type="ECO:0000256" key="12">
    <source>
        <dbReference type="ARBA" id="ARBA00022786"/>
    </source>
</evidence>
<dbReference type="EMBL" id="FO082053">
    <property type="protein sequence ID" value="CCE80530.1"/>
    <property type="molecule type" value="Genomic_DNA"/>
</dbReference>
<comment type="subunit">
    <text evidence="16">Component of the ribosome quality control complex (RQC).</text>
</comment>
<evidence type="ECO:0000313" key="18">
    <source>
        <dbReference type="EMBL" id="CCE80530.1"/>
    </source>
</evidence>
<dbReference type="HOGENOM" id="CLU_000471_0_0_1"/>
<dbReference type="GO" id="GO:0008270">
    <property type="term" value="F:zinc ion binding"/>
    <property type="evidence" value="ECO:0007669"/>
    <property type="project" value="UniProtKB-KW"/>
</dbReference>
<keyword evidence="12 16" id="KW-0833">Ubl conjugation pathway</keyword>
<comment type="catalytic activity">
    <reaction evidence="1 16">
        <text>S-ubiquitinyl-[E2 ubiquitin-conjugating enzyme]-L-cysteine + [acceptor protein]-L-lysine = [E2 ubiquitin-conjugating enzyme]-L-cysteine + N(6)-ubiquitinyl-[acceptor protein]-L-lysine.</text>
        <dbReference type="EC" id="2.3.2.27"/>
    </reaction>
</comment>
<comment type="similarity">
    <text evidence="4 16">Belongs to the LTN1 family.</text>
</comment>
<evidence type="ECO:0000256" key="10">
    <source>
        <dbReference type="ARBA" id="ARBA00022737"/>
    </source>
</evidence>
<dbReference type="GO" id="GO:0043023">
    <property type="term" value="F:ribosomal large subunit binding"/>
    <property type="evidence" value="ECO:0007669"/>
    <property type="project" value="TreeGrafter"/>
</dbReference>
<dbReference type="InterPro" id="IPR054477">
    <property type="entry name" value="LTN1_E3_ligase_6th"/>
</dbReference>
<dbReference type="InParanoid" id="G8YJN5"/>
<evidence type="ECO:0000256" key="2">
    <source>
        <dbReference type="ARBA" id="ARBA00004514"/>
    </source>
</evidence>
<evidence type="ECO:0000256" key="16">
    <source>
        <dbReference type="RuleBase" id="RU367090"/>
    </source>
</evidence>
<dbReference type="CDD" id="cd16491">
    <property type="entry name" value="RING-CH-C4HC3_LTN1"/>
    <property type="match status" value="1"/>
</dbReference>
<comment type="pathway">
    <text evidence="3 16">Protein modification; protein ubiquitination.</text>
</comment>
<dbReference type="Pfam" id="PF23009">
    <property type="entry name" value="UBC_like"/>
    <property type="match status" value="1"/>
</dbReference>
<evidence type="ECO:0000256" key="14">
    <source>
        <dbReference type="ARBA" id="ARBA00055150"/>
    </source>
</evidence>
<evidence type="ECO:0000256" key="5">
    <source>
        <dbReference type="ARBA" id="ARBA00012483"/>
    </source>
</evidence>
<protein>
    <recommendedName>
        <fullName evidence="6 16">E3 ubiquitin-protein ligase listerin</fullName>
        <ecNumber evidence="5 16">2.3.2.27</ecNumber>
    </recommendedName>
    <alternativeName>
        <fullName evidence="16">RING-type E3 ubiquitin transferase listerin</fullName>
    </alternativeName>
</protein>
<dbReference type="OrthoDB" id="6108at2759"/>
<evidence type="ECO:0000256" key="7">
    <source>
        <dbReference type="ARBA" id="ARBA00022490"/>
    </source>
</evidence>
<evidence type="ECO:0000256" key="11">
    <source>
        <dbReference type="ARBA" id="ARBA00022771"/>
    </source>
</evidence>
<keyword evidence="7" id="KW-0963">Cytoplasm</keyword>
<comment type="function">
    <text evidence="16">E3 ubiquitin-protein ligase. Component of the ribosome quality control complex (RQC), a ribosome-associated complex that mediates ubiquitination and extraction of incompletely synthesized nascent chains for proteasomal degradation.</text>
</comment>
<dbReference type="FunCoup" id="G8YJN5">
    <property type="interactions" value="991"/>
</dbReference>
<dbReference type="Pfam" id="PF22999">
    <property type="entry name" value="LTN1_E3_ligase_6th"/>
    <property type="match status" value="1"/>
</dbReference>
<dbReference type="InterPro" id="IPR013083">
    <property type="entry name" value="Znf_RING/FYVE/PHD"/>
</dbReference>
<dbReference type="Pfam" id="PF22958">
    <property type="entry name" value="Ltn1_1st"/>
    <property type="match status" value="1"/>
</dbReference>
<dbReference type="Proteomes" id="UP000005222">
    <property type="component" value="Chromosome G"/>
</dbReference>
<comment type="function">
    <text evidence="14">E3 ubiquitin-protein ligase component of the ribosome quality control complex (RQC), a ribosome-associated complex that mediates ubiquitination and extraction of incompletely synthesized nascent chains for proteasomal degradation. Mediates ubiquitination of proteins derived from mRNAs lacking stop codons (non-stop proteins) and other translation arrest products induced by poly-lysine sequences and tandem rare codons. Ubiquitination leads to CDC48 recruitment for extraction and degradation of the incomplete translation product. May indirectly play a role in chromatin function and transcription.</text>
</comment>
<evidence type="ECO:0000256" key="6">
    <source>
        <dbReference type="ARBA" id="ARBA00017157"/>
    </source>
</evidence>
<dbReference type="GO" id="GO:0072344">
    <property type="term" value="P:rescue of stalled ribosome"/>
    <property type="evidence" value="ECO:0007669"/>
    <property type="project" value="UniProtKB-UniRule"/>
</dbReference>
<dbReference type="GO" id="GO:1990112">
    <property type="term" value="C:RQC complex"/>
    <property type="evidence" value="ECO:0007669"/>
    <property type="project" value="UniProtKB-UniRule"/>
</dbReference>
<dbReference type="SUPFAM" id="SSF57850">
    <property type="entry name" value="RING/U-box"/>
    <property type="match status" value="1"/>
</dbReference>
<reference evidence="20" key="2">
    <citation type="journal article" date="2012" name="G3 (Bethesda)">
        <title>Pichia sorbitophila, an interspecies yeast hybrid reveals early steps of genome resolution following polyploidization.</title>
        <authorList>
            <person name="Leh Louis V."/>
            <person name="Despons L."/>
            <person name="Friedrich A."/>
            <person name="Martin T."/>
            <person name="Durrens P."/>
            <person name="Casaregola S."/>
            <person name="Neuveglise C."/>
            <person name="Fairhead C."/>
            <person name="Marck C."/>
            <person name="Cruz J.A."/>
            <person name="Straub M.L."/>
            <person name="Kugler V."/>
            <person name="Sacerdot C."/>
            <person name="Uzunov Z."/>
            <person name="Thierry A."/>
            <person name="Weiss S."/>
            <person name="Bleykasten C."/>
            <person name="De Montigny J."/>
            <person name="Jacques N."/>
            <person name="Jung P."/>
            <person name="Lemaire M."/>
            <person name="Mallet S."/>
            <person name="Morel G."/>
            <person name="Richard G.F."/>
            <person name="Sarkar A."/>
            <person name="Savel G."/>
            <person name="Schacherer J."/>
            <person name="Seret M.L."/>
            <person name="Talla E."/>
            <person name="Samson G."/>
            <person name="Jubin C."/>
            <person name="Poulain J."/>
            <person name="Vacherie B."/>
            <person name="Barbe V."/>
            <person name="Pelletier E."/>
            <person name="Sherman D.J."/>
            <person name="Westhof E."/>
            <person name="Weissenbach J."/>
            <person name="Baret P.V."/>
            <person name="Wincker P."/>
            <person name="Gaillardin C."/>
            <person name="Dujon B."/>
            <person name="Souciet J.L."/>
        </authorList>
    </citation>
    <scope>NUCLEOTIDE SEQUENCE [LARGE SCALE GENOMIC DNA]</scope>
    <source>
        <strain evidence="20">ATCC MYA-4447 / BCRC 22081 / CBS 7064 / NBRC 10061 / NRRL Y-12695</strain>
    </source>
</reference>
<evidence type="ECO:0000256" key="1">
    <source>
        <dbReference type="ARBA" id="ARBA00000900"/>
    </source>
</evidence>
<dbReference type="Proteomes" id="UP000005222">
    <property type="component" value="Chromosome H"/>
</dbReference>
<keyword evidence="10" id="KW-0677">Repeat</keyword>
<keyword evidence="9 16" id="KW-0479">Metal-binding</keyword>
<keyword evidence="13 16" id="KW-0862">Zinc</keyword>
<dbReference type="Gene3D" id="3.30.40.10">
    <property type="entry name" value="Zinc/RING finger domain, C3HC4 (zinc finger)"/>
    <property type="match status" value="1"/>
</dbReference>
<dbReference type="InterPro" id="IPR011016">
    <property type="entry name" value="Znf_RING-CH"/>
</dbReference>
<dbReference type="GO" id="GO:1990116">
    <property type="term" value="P:ribosome-associated ubiquitin-dependent protein catabolic process"/>
    <property type="evidence" value="ECO:0007669"/>
    <property type="project" value="UniProtKB-UniRule"/>
</dbReference>
<evidence type="ECO:0000256" key="15">
    <source>
        <dbReference type="PROSITE-ProRule" id="PRU00175"/>
    </source>
</evidence>
<name>G8YJN5_PICSO</name>
<dbReference type="GO" id="GO:0016567">
    <property type="term" value="P:protein ubiquitination"/>
    <property type="evidence" value="ECO:0007669"/>
    <property type="project" value="UniProtKB-UniPathway"/>
</dbReference>
<comment type="subcellular location">
    <subcellularLocation>
        <location evidence="2">Cytoplasm</location>
        <location evidence="2">Cytosol</location>
    </subcellularLocation>
</comment>
<dbReference type="PANTHER" id="PTHR12389">
    <property type="entry name" value="ZINC FINGER PROTEIN 294"/>
    <property type="match status" value="1"/>
</dbReference>
<evidence type="ECO:0000256" key="4">
    <source>
        <dbReference type="ARBA" id="ARBA00007997"/>
    </source>
</evidence>
<dbReference type="InterPro" id="IPR039795">
    <property type="entry name" value="LTN1/Rkr1"/>
</dbReference>
<dbReference type="InterPro" id="IPR054478">
    <property type="entry name" value="LTN1_UBC"/>
</dbReference>
<dbReference type="InterPro" id="IPR039804">
    <property type="entry name" value="RING-CH-C4HC3_LTN1"/>
</dbReference>
<dbReference type="SMART" id="SM01197">
    <property type="entry name" value="FANCL_C"/>
    <property type="match status" value="1"/>
</dbReference>
<evidence type="ECO:0000313" key="19">
    <source>
        <dbReference type="EMBL" id="CCE81295.1"/>
    </source>
</evidence>
<dbReference type="Pfam" id="PF13639">
    <property type="entry name" value="zf-RING_2"/>
    <property type="match status" value="1"/>
</dbReference>
<dbReference type="eggNOG" id="KOG0803">
    <property type="taxonomic scope" value="Eukaryota"/>
</dbReference>
<dbReference type="InterPro" id="IPR054476">
    <property type="entry name" value="Ltn1_N"/>
</dbReference>
<dbReference type="STRING" id="559304.G8YJN5"/>
<dbReference type="UniPathway" id="UPA00143"/>
<evidence type="ECO:0000256" key="3">
    <source>
        <dbReference type="ARBA" id="ARBA00004906"/>
    </source>
</evidence>
<evidence type="ECO:0000256" key="9">
    <source>
        <dbReference type="ARBA" id="ARBA00022723"/>
    </source>
</evidence>
<evidence type="ECO:0000313" key="20">
    <source>
        <dbReference type="Proteomes" id="UP000005222"/>
    </source>
</evidence>
<gene>
    <name evidence="18" type="primary">Piso0_003649</name>
    <name evidence="18" type="ORF">GNLVRS01_PISO0G16968g</name>
    <name evidence="19" type="ORF">GNLVRS01_PISO0H16969g</name>
</gene>
<keyword evidence="8 16" id="KW-0808">Transferase</keyword>
<evidence type="ECO:0000256" key="8">
    <source>
        <dbReference type="ARBA" id="ARBA00022679"/>
    </source>
</evidence>
<sequence length="1621" mass="185295">MFSSSTSLAGSDSQESSKQDLGFNGFPVSLNYFTAIPDPSALEDSSIKIIFKSLLKKDTTTKEKSLVELLNVLTSNEDRKEVLGDYVFISCWIQLYAKLSIDNSKNVRILAHQIQFNLLEKLGSKVYGKYLKSGMAIWLSGVFDNDKTVANVSYDLLLKAFGSNTEKVNKIVWTTFYKQILCFINNVVLIENHETLSDSRYVKKDDSIFKYERVLASSIMMLTKVLQLINAGQIDILEDKNSLETIEGILTSEKTWDFFSSSFTTLNIQLFKSYLVLLRTIFDTKDDECSRTATSMKDIKTVYKLVSKNIIRNIKFPSLEKLSRINVYSSVTTLFWDLLVNLTRFSKIAKPIKKSIWEIGGSKSHQRISNYLKAGVIFVDRSCYNTISTFFEQYNSLEQENQTFSFKEKETAASIIDDVLLPCSEYISDKESFHIFYDFSLEIIKGLHSNGDNEAIFSHVVKPLIYSSVDRASVIMKRDPTVLKPFTEFCRNMKFSTNLDFIDVCDDLHSAALKSISAGNDDVDLKLGFKGNTKEILKIYLHVVDNFEQSLSALLEILMAINDKLSTLSNHDKPSFHIGLVEYILSDSTFSDQQLKDPLISLSHNIAKFTAADFIEEPLRIFKSYYSYSKKFGLDLQLDSLAFEYHRALNDYESLYFRFIEIMLQCEGKGFIQKGGYSYIKEKILKLSTPGTLSNEQIHILLSLEDGQITKSLITSFNEQSDIESLIEAFATYNESLSYNVFDDSSLKESIYKILTSCLRNVSSKPPRKFLKSYLSRFPRDISQASFTHLMNTMDIHDFEEMLKFLFSSTDLKEKTYQLIPRADIYSQITKKIGPVNTDILSVSNPWNANVFLFENNDDIKQVSGELLNTALLTYYIYLNMDMSTPREKSQNIFYMGILSEYMHDQMFLSSSFFDSQSLSNFVFELRHNINSAINHVFNDLNTVLEALLNKTSSGDNFMSMSLNIFSNELSSEDNTSRFYSARVLVSILRKLVDTSNSEDAARMSEVPSSFISDTISAGIILASCSSNILELPAFEKAKNRLFSEISGIKAENDILDRGIKYLALGLNFFIQNEENPGKDKLLIPLHRLTMILKSTEAWIEQDFSYGSSFLPVRSLLAEFYLQIISSTSIEAPSIIWDLSHKLCTDNLDYCALIPNSLGLQCHTLKLMSLIYSSEASPYEKKDLDDLGEASIDFMCNQCFKNETAEQTQPVIMRNTLVGRLLKKIEFSTSILIERKEQLLAMLFHSRSTDLCRISLHFLIRILSKQQDDFVIEYQLLKPKDPDALKARIPEDLIAASRKEVNSSVDIDDETKPLFRSLLCFRLIFIYFEHASNQMRVEYTTQLNQSGLLSDFFDYLLANTELTDEKQMKLLHGSAEGDKANSKKYTVPRHELWFNYTSEREEVYFLTHNIYYLLLKYLGFAVQSWFNNVKDLQIKQKIEKFTAKYFSPTLIHLLLEDVNNQKESLTEKNDNMNIKVNYVTNDVKVSFLIDEQNMEMTISIPDIYPLMNITVEGSNRVGVKENRWRAWLLSSQKIISLTSGSIVDAIDLFSRNVKLHFSGFEECAICYSILHQDNSLPSKVCPVCKNKFHSACLYKWFKSSGASTCPLCRSSFNFKKSSGAS</sequence>
<feature type="domain" description="RING-type" evidence="17">
    <location>
        <begin position="1563"/>
        <end position="1609"/>
    </location>
</feature>
<reference evidence="18" key="1">
    <citation type="submission" date="2011-10" db="EMBL/GenBank/DDBJ databases">
        <authorList>
            <person name="Genoscope - CEA"/>
        </authorList>
    </citation>
    <scope>NUCLEOTIDE SEQUENCE</scope>
</reference>
<dbReference type="EMBL" id="FO082052">
    <property type="protein sequence ID" value="CCE81295.1"/>
    <property type="molecule type" value="Genomic_DNA"/>
</dbReference>
<keyword evidence="20" id="KW-1185">Reference proteome</keyword>
<dbReference type="FunFam" id="3.30.40.10:FF:000038">
    <property type="entry name" value="E3 ubiquitin-protein ligase listerin"/>
    <property type="match status" value="1"/>
</dbReference>
<evidence type="ECO:0000259" key="17">
    <source>
        <dbReference type="PROSITE" id="PS50089"/>
    </source>
</evidence>
<keyword evidence="11 15" id="KW-0863">Zinc-finger</keyword>
<dbReference type="PANTHER" id="PTHR12389:SF0">
    <property type="entry name" value="E3 UBIQUITIN-PROTEIN LIGASE LISTERIN"/>
    <property type="match status" value="1"/>
</dbReference>
<dbReference type="SMART" id="SM00744">
    <property type="entry name" value="RINGv"/>
    <property type="match status" value="1"/>
</dbReference>
<dbReference type="GO" id="GO:0061630">
    <property type="term" value="F:ubiquitin protein ligase activity"/>
    <property type="evidence" value="ECO:0007669"/>
    <property type="project" value="UniProtKB-UniRule"/>
</dbReference>
<dbReference type="SMART" id="SM00184">
    <property type="entry name" value="RING"/>
    <property type="match status" value="1"/>
</dbReference>
<proteinExistence type="inferred from homology"/>
<dbReference type="PROSITE" id="PS50089">
    <property type="entry name" value="ZF_RING_2"/>
    <property type="match status" value="1"/>
</dbReference>
<dbReference type="GO" id="GO:0005829">
    <property type="term" value="C:cytosol"/>
    <property type="evidence" value="ECO:0007669"/>
    <property type="project" value="UniProtKB-SubCell"/>
</dbReference>
<organism evidence="18 20">
    <name type="scientific">Pichia sorbitophila (strain ATCC MYA-4447 / BCRC 22081 / CBS 7064 / NBRC 10061 / NRRL Y-12695)</name>
    <name type="common">Hybrid yeast</name>
    <dbReference type="NCBI Taxonomy" id="559304"/>
    <lineage>
        <taxon>Eukaryota</taxon>
        <taxon>Fungi</taxon>
        <taxon>Dikarya</taxon>
        <taxon>Ascomycota</taxon>
        <taxon>Saccharomycotina</taxon>
        <taxon>Pichiomycetes</taxon>
        <taxon>Debaryomycetaceae</taxon>
        <taxon>Millerozyma</taxon>
    </lineage>
</organism>
<accession>G8YJN5</accession>